<evidence type="ECO:0000256" key="11">
    <source>
        <dbReference type="ARBA" id="ARBA00023316"/>
    </source>
</evidence>
<evidence type="ECO:0000313" key="14">
    <source>
        <dbReference type="EMBL" id="KAJ7352256.1"/>
    </source>
</evidence>
<evidence type="ECO:0000256" key="3">
    <source>
        <dbReference type="ARBA" id="ARBA00022475"/>
    </source>
</evidence>
<evidence type="ECO:0000256" key="8">
    <source>
        <dbReference type="ARBA" id="ARBA00023136"/>
    </source>
</evidence>
<dbReference type="GO" id="GO:0016810">
    <property type="term" value="F:hydrolase activity, acting on carbon-nitrogen (but not peptide) bonds"/>
    <property type="evidence" value="ECO:0007669"/>
    <property type="project" value="InterPro"/>
</dbReference>
<comment type="caution">
    <text evidence="14">The sequence shown here is derived from an EMBL/GenBank/DDBJ whole genome shotgun (WGS) entry which is preliminary data.</text>
</comment>
<dbReference type="Gene3D" id="3.20.20.370">
    <property type="entry name" value="Glycoside hydrolase/deacetylase"/>
    <property type="match status" value="1"/>
</dbReference>
<feature type="domain" description="NodB homology" evidence="13">
    <location>
        <begin position="38"/>
        <end position="221"/>
    </location>
</feature>
<dbReference type="EMBL" id="JARIHO010000012">
    <property type="protein sequence ID" value="KAJ7352256.1"/>
    <property type="molecule type" value="Genomic_DNA"/>
</dbReference>
<dbReference type="PANTHER" id="PTHR46471">
    <property type="entry name" value="CHITIN DEACETYLASE"/>
    <property type="match status" value="1"/>
</dbReference>
<dbReference type="Proteomes" id="UP001218218">
    <property type="component" value="Unassembled WGS sequence"/>
</dbReference>
<dbReference type="InterPro" id="IPR011330">
    <property type="entry name" value="Glyco_hydro/deAcase_b/a-brl"/>
</dbReference>
<dbReference type="AlphaFoldDB" id="A0AAD7A8P4"/>
<dbReference type="PROSITE" id="PS51677">
    <property type="entry name" value="NODB"/>
    <property type="match status" value="1"/>
</dbReference>
<evidence type="ECO:0000256" key="6">
    <source>
        <dbReference type="ARBA" id="ARBA00022729"/>
    </source>
</evidence>
<keyword evidence="9" id="KW-0119">Carbohydrate metabolism</keyword>
<evidence type="ECO:0000256" key="2">
    <source>
        <dbReference type="ARBA" id="ARBA00004609"/>
    </source>
</evidence>
<evidence type="ECO:0000259" key="13">
    <source>
        <dbReference type="PROSITE" id="PS51677"/>
    </source>
</evidence>
<keyword evidence="4" id="KW-0336">GPI-anchor</keyword>
<keyword evidence="7" id="KW-0378">Hydrolase</keyword>
<keyword evidence="6 12" id="KW-0732">Signal</keyword>
<feature type="signal peptide" evidence="12">
    <location>
        <begin position="1"/>
        <end position="23"/>
    </location>
</feature>
<keyword evidence="10" id="KW-0449">Lipoprotein</keyword>
<keyword evidence="8" id="KW-0472">Membrane</keyword>
<accession>A0AAD7A8P4</accession>
<reference evidence="14" key="1">
    <citation type="submission" date="2023-03" db="EMBL/GenBank/DDBJ databases">
        <title>Massive genome expansion in bonnet fungi (Mycena s.s.) driven by repeated elements and novel gene families across ecological guilds.</title>
        <authorList>
            <consortium name="Lawrence Berkeley National Laboratory"/>
            <person name="Harder C.B."/>
            <person name="Miyauchi S."/>
            <person name="Viragh M."/>
            <person name="Kuo A."/>
            <person name="Thoen E."/>
            <person name="Andreopoulos B."/>
            <person name="Lu D."/>
            <person name="Skrede I."/>
            <person name="Drula E."/>
            <person name="Henrissat B."/>
            <person name="Morin E."/>
            <person name="Kohler A."/>
            <person name="Barry K."/>
            <person name="LaButti K."/>
            <person name="Morin E."/>
            <person name="Salamov A."/>
            <person name="Lipzen A."/>
            <person name="Mereny Z."/>
            <person name="Hegedus B."/>
            <person name="Baldrian P."/>
            <person name="Stursova M."/>
            <person name="Weitz H."/>
            <person name="Taylor A."/>
            <person name="Grigoriev I.V."/>
            <person name="Nagy L.G."/>
            <person name="Martin F."/>
            <person name="Kauserud H."/>
        </authorList>
    </citation>
    <scope>NUCLEOTIDE SEQUENCE</scope>
    <source>
        <strain evidence="14">CBHHK002</strain>
    </source>
</reference>
<dbReference type="GO" id="GO:0098552">
    <property type="term" value="C:side of membrane"/>
    <property type="evidence" value="ECO:0007669"/>
    <property type="project" value="UniProtKB-KW"/>
</dbReference>
<dbReference type="Pfam" id="PF01522">
    <property type="entry name" value="Polysacc_deac_1"/>
    <property type="match status" value="1"/>
</dbReference>
<keyword evidence="11" id="KW-0961">Cell wall biogenesis/degradation</keyword>
<evidence type="ECO:0000256" key="9">
    <source>
        <dbReference type="ARBA" id="ARBA00023277"/>
    </source>
</evidence>
<evidence type="ECO:0000256" key="1">
    <source>
        <dbReference type="ARBA" id="ARBA00001941"/>
    </source>
</evidence>
<feature type="chain" id="PRO_5042086716" evidence="12">
    <location>
        <begin position="24"/>
        <end position="254"/>
    </location>
</feature>
<keyword evidence="3" id="KW-1003">Cell membrane</keyword>
<dbReference type="GO" id="GO:0071555">
    <property type="term" value="P:cell wall organization"/>
    <property type="evidence" value="ECO:0007669"/>
    <property type="project" value="UniProtKB-KW"/>
</dbReference>
<dbReference type="PANTHER" id="PTHR46471:SF2">
    <property type="entry name" value="CHITIN DEACETYLASE-RELATED"/>
    <property type="match status" value="1"/>
</dbReference>
<evidence type="ECO:0000256" key="12">
    <source>
        <dbReference type="SAM" id="SignalP"/>
    </source>
</evidence>
<dbReference type="CDD" id="cd10951">
    <property type="entry name" value="CE4_ClCDA_like"/>
    <property type="match status" value="1"/>
</dbReference>
<comment type="subcellular location">
    <subcellularLocation>
        <location evidence="2">Cell membrane</location>
        <topology evidence="2">Lipid-anchor</topology>
        <topology evidence="2">GPI-anchor</topology>
    </subcellularLocation>
</comment>
<dbReference type="InterPro" id="IPR002509">
    <property type="entry name" value="NODB_dom"/>
</dbReference>
<comment type="cofactor">
    <cofactor evidence="1">
        <name>Co(2+)</name>
        <dbReference type="ChEBI" id="CHEBI:48828"/>
    </cofactor>
</comment>
<keyword evidence="4" id="KW-0325">Glycoprotein</keyword>
<evidence type="ECO:0000256" key="5">
    <source>
        <dbReference type="ARBA" id="ARBA00022723"/>
    </source>
</evidence>
<proteinExistence type="predicted"/>
<evidence type="ECO:0000256" key="7">
    <source>
        <dbReference type="ARBA" id="ARBA00022801"/>
    </source>
</evidence>
<gene>
    <name evidence="14" type="ORF">DFH08DRAFT_775133</name>
</gene>
<keyword evidence="15" id="KW-1185">Reference proteome</keyword>
<dbReference type="GO" id="GO:0005886">
    <property type="term" value="C:plasma membrane"/>
    <property type="evidence" value="ECO:0007669"/>
    <property type="project" value="UniProtKB-SubCell"/>
</dbReference>
<name>A0AAD7A8P4_9AGAR</name>
<evidence type="ECO:0000256" key="4">
    <source>
        <dbReference type="ARBA" id="ARBA00022622"/>
    </source>
</evidence>
<dbReference type="GO" id="GO:0005975">
    <property type="term" value="P:carbohydrate metabolic process"/>
    <property type="evidence" value="ECO:0007669"/>
    <property type="project" value="InterPro"/>
</dbReference>
<dbReference type="GO" id="GO:0046872">
    <property type="term" value="F:metal ion binding"/>
    <property type="evidence" value="ECO:0007669"/>
    <property type="project" value="UniProtKB-KW"/>
</dbReference>
<dbReference type="SUPFAM" id="SSF88713">
    <property type="entry name" value="Glycoside hydrolase/deacetylase"/>
    <property type="match status" value="1"/>
</dbReference>
<evidence type="ECO:0000313" key="15">
    <source>
        <dbReference type="Proteomes" id="UP001218218"/>
    </source>
</evidence>
<sequence length="254" mass="27837">MLRLVHTLVFLLPALFLAHSIKASAPKAAVYTGCKVPNTVALTFDDGPYINQTDISKMLVEKGAKGTFFVNGYNYECIYGKKVAARLQATYNAGHQICSHTWDHPDLTDLNATEIQAESDKIDVALQKILGITTQFIRPPYGSYNNMVRQVLSNKTFIIWDFDSGDSVGASVQESENAYDQAIAGNVTSLLALNHETEKTTVSDVLPYAINKLQAAGYNLVTVAECLGMAPYTSVEPLGQRDATWFCPEERSGD</sequence>
<organism evidence="14 15">
    <name type="scientific">Mycena albidolilacea</name>
    <dbReference type="NCBI Taxonomy" id="1033008"/>
    <lineage>
        <taxon>Eukaryota</taxon>
        <taxon>Fungi</taxon>
        <taxon>Dikarya</taxon>
        <taxon>Basidiomycota</taxon>
        <taxon>Agaricomycotina</taxon>
        <taxon>Agaricomycetes</taxon>
        <taxon>Agaricomycetidae</taxon>
        <taxon>Agaricales</taxon>
        <taxon>Marasmiineae</taxon>
        <taxon>Mycenaceae</taxon>
        <taxon>Mycena</taxon>
    </lineage>
</organism>
<keyword evidence="5" id="KW-0479">Metal-binding</keyword>
<evidence type="ECO:0000256" key="10">
    <source>
        <dbReference type="ARBA" id="ARBA00023288"/>
    </source>
</evidence>
<protein>
    <submittedName>
        <fullName evidence="14">Carbohydrate esterase family 4 protein</fullName>
    </submittedName>
</protein>